<dbReference type="EMBL" id="LAZR01000095">
    <property type="protein sequence ID" value="KKN92358.1"/>
    <property type="molecule type" value="Genomic_DNA"/>
</dbReference>
<reference evidence="1" key="1">
    <citation type="journal article" date="2015" name="Nature">
        <title>Complex archaea that bridge the gap between prokaryotes and eukaryotes.</title>
        <authorList>
            <person name="Spang A."/>
            <person name="Saw J.H."/>
            <person name="Jorgensen S.L."/>
            <person name="Zaremba-Niedzwiedzka K."/>
            <person name="Martijn J."/>
            <person name="Lind A.E."/>
            <person name="van Eijk R."/>
            <person name="Schleper C."/>
            <person name="Guy L."/>
            <person name="Ettema T.J."/>
        </authorList>
    </citation>
    <scope>NUCLEOTIDE SEQUENCE</scope>
</reference>
<protein>
    <submittedName>
        <fullName evidence="1">Uncharacterized protein</fullName>
    </submittedName>
</protein>
<name>A0A0F9XJX5_9ZZZZ</name>
<proteinExistence type="predicted"/>
<sequence length="111" mass="12861">MSNEEDTIIIDIANGDNTPKGKHVKVINCPPDKQDDWRAVFLEMQAKSVEFLEEFMERTLEDEAQAARAVTLWVEVRTQLMQKFPPADFYWKADSFDNVVTRLTIALIEKK</sequence>
<gene>
    <name evidence="1" type="ORF">LCGC14_0208490</name>
</gene>
<dbReference type="AlphaFoldDB" id="A0A0F9XJX5"/>
<evidence type="ECO:0000313" key="1">
    <source>
        <dbReference type="EMBL" id="KKN92358.1"/>
    </source>
</evidence>
<organism evidence="1">
    <name type="scientific">marine sediment metagenome</name>
    <dbReference type="NCBI Taxonomy" id="412755"/>
    <lineage>
        <taxon>unclassified sequences</taxon>
        <taxon>metagenomes</taxon>
        <taxon>ecological metagenomes</taxon>
    </lineage>
</organism>
<comment type="caution">
    <text evidence="1">The sequence shown here is derived from an EMBL/GenBank/DDBJ whole genome shotgun (WGS) entry which is preliminary data.</text>
</comment>
<accession>A0A0F9XJX5</accession>